<keyword evidence="1" id="KW-0812">Transmembrane</keyword>
<sequence length="57" mass="6542">MSWYYISHGRITLNSLSLTGFHQVIGLILTDLILTPAICYIWPSIIQNVLFEHIILV</sequence>
<evidence type="ECO:0000313" key="3">
    <source>
        <dbReference type="Proteomes" id="UP000240883"/>
    </source>
</evidence>
<reference evidence="2 3" key="1">
    <citation type="journal article" date="2018" name="Front. Microbiol.">
        <title>Genome-Wide Analysis of Corynespora cassiicola Leaf Fall Disease Putative Effectors.</title>
        <authorList>
            <person name="Lopez D."/>
            <person name="Ribeiro S."/>
            <person name="Label P."/>
            <person name="Fumanal B."/>
            <person name="Venisse J.S."/>
            <person name="Kohler A."/>
            <person name="de Oliveira R.R."/>
            <person name="Labutti K."/>
            <person name="Lipzen A."/>
            <person name="Lail K."/>
            <person name="Bauer D."/>
            <person name="Ohm R.A."/>
            <person name="Barry K.W."/>
            <person name="Spatafora J."/>
            <person name="Grigoriev I.V."/>
            <person name="Martin F.M."/>
            <person name="Pujade-Renaud V."/>
        </authorList>
    </citation>
    <scope>NUCLEOTIDE SEQUENCE [LARGE SCALE GENOMIC DNA]</scope>
    <source>
        <strain evidence="2 3">Philippines</strain>
    </source>
</reference>
<protein>
    <submittedName>
        <fullName evidence="2">Uncharacterized protein</fullName>
    </submittedName>
</protein>
<evidence type="ECO:0000256" key="1">
    <source>
        <dbReference type="SAM" id="Phobius"/>
    </source>
</evidence>
<keyword evidence="1" id="KW-1133">Transmembrane helix</keyword>
<organism evidence="2 3">
    <name type="scientific">Corynespora cassiicola Philippines</name>
    <dbReference type="NCBI Taxonomy" id="1448308"/>
    <lineage>
        <taxon>Eukaryota</taxon>
        <taxon>Fungi</taxon>
        <taxon>Dikarya</taxon>
        <taxon>Ascomycota</taxon>
        <taxon>Pezizomycotina</taxon>
        <taxon>Dothideomycetes</taxon>
        <taxon>Pleosporomycetidae</taxon>
        <taxon>Pleosporales</taxon>
        <taxon>Corynesporascaceae</taxon>
        <taxon>Corynespora</taxon>
    </lineage>
</organism>
<dbReference type="EMBL" id="KZ678139">
    <property type="protein sequence ID" value="PSN64152.1"/>
    <property type="molecule type" value="Genomic_DNA"/>
</dbReference>
<keyword evidence="3" id="KW-1185">Reference proteome</keyword>
<name>A0A2T2NFE5_CORCC</name>
<gene>
    <name evidence="2" type="ORF">BS50DRAFT_576744</name>
</gene>
<feature type="transmembrane region" description="Helical" evidence="1">
    <location>
        <begin position="20"/>
        <end position="42"/>
    </location>
</feature>
<proteinExistence type="predicted"/>
<dbReference type="AlphaFoldDB" id="A0A2T2NFE5"/>
<accession>A0A2T2NFE5</accession>
<dbReference type="Proteomes" id="UP000240883">
    <property type="component" value="Unassembled WGS sequence"/>
</dbReference>
<keyword evidence="1" id="KW-0472">Membrane</keyword>
<evidence type="ECO:0000313" key="2">
    <source>
        <dbReference type="EMBL" id="PSN64152.1"/>
    </source>
</evidence>